<evidence type="ECO:0000313" key="3">
    <source>
        <dbReference type="EnsemblMetazoa" id="XP_003730348"/>
    </source>
</evidence>
<dbReference type="CDD" id="cd00934">
    <property type="entry name" value="PTB"/>
    <property type="match status" value="1"/>
</dbReference>
<feature type="domain" description="PID" evidence="2">
    <location>
        <begin position="15"/>
        <end position="176"/>
    </location>
</feature>
<reference evidence="4" key="1">
    <citation type="submission" date="2015-02" db="EMBL/GenBank/DDBJ databases">
        <title>Genome sequencing for Strongylocentrotus purpuratus.</title>
        <authorList>
            <person name="Murali S."/>
            <person name="Liu Y."/>
            <person name="Vee V."/>
            <person name="English A."/>
            <person name="Wang M."/>
            <person name="Skinner E."/>
            <person name="Han Y."/>
            <person name="Muzny D.M."/>
            <person name="Worley K.C."/>
            <person name="Gibbs R.A."/>
        </authorList>
    </citation>
    <scope>NUCLEOTIDE SEQUENCE</scope>
</reference>
<name>A0A7M7GRB3_STRPU</name>
<evidence type="ECO:0000313" key="4">
    <source>
        <dbReference type="Proteomes" id="UP000007110"/>
    </source>
</evidence>
<sequence>MFSQHKKKQTLEIHPDDPVFRAAYLGKIEITSAIEPPAVVKAVQALWERAHKIGPEKLPRVSVTLGPHGIFMEDTRPKTNHQFQFSLSQISYCMANKGYGCVFAWVVAEPGGNASSEGVSQGNGSGEFDSKRESAPKKPRCHVIVCDREDVARAMALLMTAYFNSAYRDHKSKERRETRKQVAREMMDELESRLPSISSDDDASPFPTRSDSRQSSTRSNKSDSSEKVSPIHAMVAKAFGLSPKALSETDSIAMRNTEEKLRTLRIDPDRIRGSGELESMFNRVSKSDAYY</sequence>
<feature type="region of interest" description="Disordered" evidence="1">
    <location>
        <begin position="114"/>
        <end position="134"/>
    </location>
</feature>
<reference evidence="3" key="2">
    <citation type="submission" date="2021-01" db="UniProtKB">
        <authorList>
            <consortium name="EnsemblMetazoa"/>
        </authorList>
    </citation>
    <scope>IDENTIFICATION</scope>
</reference>
<dbReference type="GeneID" id="100891300"/>
<protein>
    <recommendedName>
        <fullName evidence="2">PID domain-containing protein</fullName>
    </recommendedName>
</protein>
<evidence type="ECO:0000259" key="2">
    <source>
        <dbReference type="SMART" id="SM00462"/>
    </source>
</evidence>
<feature type="region of interest" description="Disordered" evidence="1">
    <location>
        <begin position="169"/>
        <end position="229"/>
    </location>
</feature>
<dbReference type="Gene3D" id="2.30.29.30">
    <property type="entry name" value="Pleckstrin-homology domain (PH domain)/Phosphotyrosine-binding domain (PTB)"/>
    <property type="match status" value="1"/>
</dbReference>
<organism evidence="3 4">
    <name type="scientific">Strongylocentrotus purpuratus</name>
    <name type="common">Purple sea urchin</name>
    <dbReference type="NCBI Taxonomy" id="7668"/>
    <lineage>
        <taxon>Eukaryota</taxon>
        <taxon>Metazoa</taxon>
        <taxon>Echinodermata</taxon>
        <taxon>Eleutherozoa</taxon>
        <taxon>Echinozoa</taxon>
        <taxon>Echinoidea</taxon>
        <taxon>Euechinoidea</taxon>
        <taxon>Echinacea</taxon>
        <taxon>Camarodonta</taxon>
        <taxon>Echinidea</taxon>
        <taxon>Strongylocentrotidae</taxon>
        <taxon>Strongylocentrotus</taxon>
    </lineage>
</organism>
<dbReference type="InterPro" id="IPR011993">
    <property type="entry name" value="PH-like_dom_sf"/>
</dbReference>
<dbReference type="Proteomes" id="UP000007110">
    <property type="component" value="Unassembled WGS sequence"/>
</dbReference>
<dbReference type="EnsemblMetazoa" id="XM_003730300">
    <property type="protein sequence ID" value="XP_003730348"/>
    <property type="gene ID" value="LOC100891300"/>
</dbReference>
<dbReference type="SUPFAM" id="SSF50729">
    <property type="entry name" value="PH domain-like"/>
    <property type="match status" value="1"/>
</dbReference>
<dbReference type="InParanoid" id="A0A7M7GRB3"/>
<accession>A0A7M7GRB3</accession>
<proteinExistence type="predicted"/>
<dbReference type="InterPro" id="IPR006020">
    <property type="entry name" value="PTB/PI_dom"/>
</dbReference>
<dbReference type="InterPro" id="IPR051133">
    <property type="entry name" value="Adapter_Engulfment-Domain"/>
</dbReference>
<keyword evidence="4" id="KW-1185">Reference proteome</keyword>
<dbReference type="Pfam" id="PF14719">
    <property type="entry name" value="PID_2"/>
    <property type="match status" value="1"/>
</dbReference>
<feature type="compositionally biased region" description="Basic and acidic residues" evidence="1">
    <location>
        <begin position="169"/>
        <end position="192"/>
    </location>
</feature>
<dbReference type="KEGG" id="spu:100891300"/>
<evidence type="ECO:0000256" key="1">
    <source>
        <dbReference type="SAM" id="MobiDB-lite"/>
    </source>
</evidence>
<dbReference type="PANTHER" id="PTHR11232">
    <property type="entry name" value="PHOSPHOTYROSINE INTERACTION DOMAIN-CONTAINING FAMILY MEMBER"/>
    <property type="match status" value="1"/>
</dbReference>
<dbReference type="OrthoDB" id="5962185at2759"/>
<dbReference type="RefSeq" id="XP_003730348.2">
    <property type="nucleotide sequence ID" value="XM_003730300.3"/>
</dbReference>
<dbReference type="PANTHER" id="PTHR11232:SF74">
    <property type="entry name" value="PTB DOMAIN-CONTAINING ADAPTER PROTEIN CED-6-LIKE PROTEIN"/>
    <property type="match status" value="1"/>
</dbReference>
<dbReference type="SMART" id="SM00462">
    <property type="entry name" value="PTB"/>
    <property type="match status" value="1"/>
</dbReference>
<dbReference type="AlphaFoldDB" id="A0A7M7GRB3"/>